<reference evidence="2" key="1">
    <citation type="submission" date="2020-06" db="EMBL/GenBank/DDBJ databases">
        <title>WGS assembly of Ceratodon purpureus strain R40.</title>
        <authorList>
            <person name="Carey S.B."/>
            <person name="Jenkins J."/>
            <person name="Shu S."/>
            <person name="Lovell J.T."/>
            <person name="Sreedasyam A."/>
            <person name="Maumus F."/>
            <person name="Tiley G.P."/>
            <person name="Fernandez-Pozo N."/>
            <person name="Barry K."/>
            <person name="Chen C."/>
            <person name="Wang M."/>
            <person name="Lipzen A."/>
            <person name="Daum C."/>
            <person name="Saski C.A."/>
            <person name="Payton A.C."/>
            <person name="Mcbreen J.C."/>
            <person name="Conrad R.E."/>
            <person name="Kollar L.M."/>
            <person name="Olsson S."/>
            <person name="Huttunen S."/>
            <person name="Landis J.B."/>
            <person name="Wickett N.J."/>
            <person name="Johnson M.G."/>
            <person name="Rensing S.A."/>
            <person name="Grimwood J."/>
            <person name="Schmutz J."/>
            <person name="Mcdaniel S.F."/>
        </authorList>
    </citation>
    <scope>NUCLEOTIDE SEQUENCE</scope>
    <source>
        <strain evidence="2">R40</strain>
    </source>
</reference>
<proteinExistence type="predicted"/>
<evidence type="ECO:0000256" key="1">
    <source>
        <dbReference type="SAM" id="MobiDB-lite"/>
    </source>
</evidence>
<evidence type="ECO:0000313" key="2">
    <source>
        <dbReference type="EMBL" id="KAG0590767.1"/>
    </source>
</evidence>
<dbReference type="Proteomes" id="UP000822688">
    <property type="component" value="Chromosome 1"/>
</dbReference>
<feature type="region of interest" description="Disordered" evidence="1">
    <location>
        <begin position="35"/>
        <end position="71"/>
    </location>
</feature>
<organism evidence="2 3">
    <name type="scientific">Ceratodon purpureus</name>
    <name type="common">Fire moss</name>
    <name type="synonym">Dicranum purpureum</name>
    <dbReference type="NCBI Taxonomy" id="3225"/>
    <lineage>
        <taxon>Eukaryota</taxon>
        <taxon>Viridiplantae</taxon>
        <taxon>Streptophyta</taxon>
        <taxon>Embryophyta</taxon>
        <taxon>Bryophyta</taxon>
        <taxon>Bryophytina</taxon>
        <taxon>Bryopsida</taxon>
        <taxon>Dicranidae</taxon>
        <taxon>Pseudoditrichales</taxon>
        <taxon>Ditrichaceae</taxon>
        <taxon>Ceratodon</taxon>
    </lineage>
</organism>
<gene>
    <name evidence="2" type="ORF">KC19_1G124800</name>
</gene>
<evidence type="ECO:0000313" key="3">
    <source>
        <dbReference type="Proteomes" id="UP000822688"/>
    </source>
</evidence>
<name>A0A8T0J593_CERPU</name>
<dbReference type="AlphaFoldDB" id="A0A8T0J593"/>
<sequence>METSHTISDLGRNLYNPEPTVARFRRPRPKPYTVHVRESMTSRESATTRSQANQANLAAGNKDRGLVTGAGQGTVRRALRLRGSGDDAGNLGEGAASEHEFWVVWCVERRVRMRLIGGSTCADSELQ</sequence>
<protein>
    <submittedName>
        <fullName evidence="2">Uncharacterized protein</fullName>
    </submittedName>
</protein>
<feature type="compositionally biased region" description="Polar residues" evidence="1">
    <location>
        <begin position="42"/>
        <end position="56"/>
    </location>
</feature>
<comment type="caution">
    <text evidence="2">The sequence shown here is derived from an EMBL/GenBank/DDBJ whole genome shotgun (WGS) entry which is preliminary data.</text>
</comment>
<keyword evidence="3" id="KW-1185">Reference proteome</keyword>
<dbReference type="EMBL" id="CM026421">
    <property type="protein sequence ID" value="KAG0590767.1"/>
    <property type="molecule type" value="Genomic_DNA"/>
</dbReference>
<accession>A0A8T0J593</accession>